<evidence type="ECO:0000256" key="2">
    <source>
        <dbReference type="ARBA" id="ARBA00022801"/>
    </source>
</evidence>
<accession>C1FJM6</accession>
<keyword evidence="4" id="KW-0547">Nucleotide-binding</keyword>
<dbReference type="OMA" id="YNDKQYD"/>
<feature type="binding site" evidence="4">
    <location>
        <begin position="175"/>
        <end position="179"/>
    </location>
    <ligand>
        <name>ATP</name>
        <dbReference type="ChEBI" id="CHEBI:30616"/>
    </ligand>
</feature>
<dbReference type="KEGG" id="mis:MICPUN_98133"/>
<dbReference type="Gene3D" id="3.30.420.150">
    <property type="entry name" value="Exopolyphosphatase. Domain 2"/>
    <property type="match status" value="1"/>
</dbReference>
<dbReference type="eggNOG" id="KOG1385">
    <property type="taxonomic scope" value="Eukaryota"/>
</dbReference>
<dbReference type="GO" id="GO:0016020">
    <property type="term" value="C:membrane"/>
    <property type="evidence" value="ECO:0007669"/>
    <property type="project" value="TreeGrafter"/>
</dbReference>
<dbReference type="InterPro" id="IPR000407">
    <property type="entry name" value="GDA1_CD39_NTPase"/>
</dbReference>
<evidence type="ECO:0000313" key="7">
    <source>
        <dbReference type="Proteomes" id="UP000002009"/>
    </source>
</evidence>
<dbReference type="Gene3D" id="3.30.420.40">
    <property type="match status" value="1"/>
</dbReference>
<dbReference type="PROSITE" id="PS01238">
    <property type="entry name" value="GDA1_CD39_NTPASE"/>
    <property type="match status" value="1"/>
</dbReference>
<gene>
    <name evidence="6" type="ORF">MICPUN_98133</name>
</gene>
<comment type="similarity">
    <text evidence="1 5">Belongs to the GDA1/CD39 NTPase family.</text>
</comment>
<protein>
    <recommendedName>
        <fullName evidence="8">Nucleoside phosphatase GDA1/CD39</fullName>
    </recommendedName>
</protein>
<feature type="active site" description="Proton acceptor" evidence="3">
    <location>
        <position position="137"/>
    </location>
</feature>
<keyword evidence="7" id="KW-1185">Reference proteome</keyword>
<organism evidence="6 7">
    <name type="scientific">Micromonas commoda (strain RCC299 / NOUM17 / CCMP2709)</name>
    <name type="common">Picoplanktonic green alga</name>
    <dbReference type="NCBI Taxonomy" id="296587"/>
    <lineage>
        <taxon>Eukaryota</taxon>
        <taxon>Viridiplantae</taxon>
        <taxon>Chlorophyta</taxon>
        <taxon>Mamiellophyceae</taxon>
        <taxon>Mamiellales</taxon>
        <taxon>Mamiellaceae</taxon>
        <taxon>Micromonas</taxon>
    </lineage>
</organism>
<dbReference type="STRING" id="296587.C1FJM6"/>
<keyword evidence="2 5" id="KW-0378">Hydrolase</keyword>
<reference evidence="6 7" key="1">
    <citation type="journal article" date="2009" name="Science">
        <title>Green evolution and dynamic adaptations revealed by genomes of the marine picoeukaryotes Micromonas.</title>
        <authorList>
            <person name="Worden A.Z."/>
            <person name="Lee J.H."/>
            <person name="Mock T."/>
            <person name="Rouze P."/>
            <person name="Simmons M.P."/>
            <person name="Aerts A.L."/>
            <person name="Allen A.E."/>
            <person name="Cuvelier M.L."/>
            <person name="Derelle E."/>
            <person name="Everett M.V."/>
            <person name="Foulon E."/>
            <person name="Grimwood J."/>
            <person name="Gundlach H."/>
            <person name="Henrissat B."/>
            <person name="Napoli C."/>
            <person name="McDonald S.M."/>
            <person name="Parker M.S."/>
            <person name="Rombauts S."/>
            <person name="Salamov A."/>
            <person name="Von Dassow P."/>
            <person name="Badger J.H."/>
            <person name="Coutinho P.M."/>
            <person name="Demir E."/>
            <person name="Dubchak I."/>
            <person name="Gentemann C."/>
            <person name="Eikrem W."/>
            <person name="Gready J.E."/>
            <person name="John U."/>
            <person name="Lanier W."/>
            <person name="Lindquist E.A."/>
            <person name="Lucas S."/>
            <person name="Mayer K.F."/>
            <person name="Moreau H."/>
            <person name="Not F."/>
            <person name="Otillar R."/>
            <person name="Panaud O."/>
            <person name="Pangilinan J."/>
            <person name="Paulsen I."/>
            <person name="Piegu B."/>
            <person name="Poliakov A."/>
            <person name="Robbens S."/>
            <person name="Schmutz J."/>
            <person name="Toulza E."/>
            <person name="Wyss T."/>
            <person name="Zelensky A."/>
            <person name="Zhou K."/>
            <person name="Armbrust E.V."/>
            <person name="Bhattacharya D."/>
            <person name="Goodenough U.W."/>
            <person name="Van de Peer Y."/>
            <person name="Grigoriev I.V."/>
        </authorList>
    </citation>
    <scope>NUCLEOTIDE SEQUENCE [LARGE SCALE GENOMIC DNA]</scope>
    <source>
        <strain evidence="7">RCC299 / NOUM17</strain>
    </source>
</reference>
<dbReference type="AlphaFoldDB" id="C1FJM6"/>
<dbReference type="OrthoDB" id="6372431at2759"/>
<evidence type="ECO:0000256" key="3">
    <source>
        <dbReference type="PIRSR" id="PIRSR600407-1"/>
    </source>
</evidence>
<dbReference type="GO" id="GO:0017110">
    <property type="term" value="F:nucleoside diphosphate phosphatase activity"/>
    <property type="evidence" value="ECO:0007669"/>
    <property type="project" value="TreeGrafter"/>
</dbReference>
<dbReference type="RefSeq" id="XP_002509368.1">
    <property type="nucleotide sequence ID" value="XM_002509322.1"/>
</dbReference>
<dbReference type="EMBL" id="CP001577">
    <property type="protein sequence ID" value="ACO70626.1"/>
    <property type="molecule type" value="Genomic_DNA"/>
</dbReference>
<proteinExistence type="inferred from homology"/>
<dbReference type="GeneID" id="8248001"/>
<dbReference type="GO" id="GO:0005524">
    <property type="term" value="F:ATP binding"/>
    <property type="evidence" value="ECO:0007669"/>
    <property type="project" value="UniProtKB-KW"/>
</dbReference>
<dbReference type="GO" id="GO:0009134">
    <property type="term" value="P:nucleoside diphosphate catabolic process"/>
    <property type="evidence" value="ECO:0007669"/>
    <property type="project" value="TreeGrafter"/>
</dbReference>
<keyword evidence="4" id="KW-0067">ATP-binding</keyword>
<dbReference type="PANTHER" id="PTHR11782:SF83">
    <property type="entry name" value="GUANOSINE-DIPHOSPHATASE"/>
    <property type="match status" value="1"/>
</dbReference>
<name>C1FJM6_MICCC</name>
<evidence type="ECO:0000256" key="1">
    <source>
        <dbReference type="ARBA" id="ARBA00009283"/>
    </source>
</evidence>
<evidence type="ECO:0000313" key="6">
    <source>
        <dbReference type="EMBL" id="ACO70626.1"/>
    </source>
</evidence>
<dbReference type="Proteomes" id="UP000002009">
    <property type="component" value="Chromosome 12"/>
</dbReference>
<dbReference type="InParanoid" id="C1FJM6"/>
<evidence type="ECO:0008006" key="8">
    <source>
        <dbReference type="Google" id="ProtNLM"/>
    </source>
</evidence>
<dbReference type="Pfam" id="PF01150">
    <property type="entry name" value="GDA1_CD39"/>
    <property type="match status" value="1"/>
</dbReference>
<dbReference type="PANTHER" id="PTHR11782">
    <property type="entry name" value="ADENOSINE/GUANOSINE DIPHOSPHATASE"/>
    <property type="match status" value="1"/>
</dbReference>
<sequence length="452" mass="46508">MFARGGGNGEPRHVVVFDAGSTGNRVHVFEFDTTGDGPRLKQEVFHAAKPGLKERAKDPRAAAALLDPLVATAMRSVPARARKRTPLTLRATAGLRLLPEGPAAADAIMDAVRSKLVRTGFDVNPSRDVSILSGGDEGLYGWVAVNYLLGRIGGGGGGGAGSEKKTTVALADLGGGSAQLSYAVDADVASTAPAGYVRTVPGTRGPAGALSAYVHSFNGYGLVAARHRILAGTRGGPPSSRTHACVHAGHAGHSCDRDCYGLDDKTASYSVTPETNGGSFKGCVEAALDAIDADEGCEHAPCSFGGAWAAPRAAGVTEFYAMSYVAERAVQCGAAAVPSDEKTPTTTTPRRLAAAGTDACATRVDQLGAKYPEVDEEHLPWLCADVAYVYALLTRGFGVGEDETVTLVDKIAYRGEAVEAAWALGDAIAVMEGGHGGEGGEPGVVTEKSRAR</sequence>
<evidence type="ECO:0000256" key="4">
    <source>
        <dbReference type="PIRSR" id="PIRSR600407-2"/>
    </source>
</evidence>
<evidence type="ECO:0000256" key="5">
    <source>
        <dbReference type="RuleBase" id="RU003833"/>
    </source>
</evidence>